<keyword evidence="1" id="KW-0812">Transmembrane</keyword>
<gene>
    <name evidence="2" type="ORF">CLV25_101425</name>
</gene>
<protein>
    <submittedName>
        <fullName evidence="2">Uncharacterized protein</fullName>
    </submittedName>
</protein>
<keyword evidence="1" id="KW-1133">Transmembrane helix</keyword>
<dbReference type="AlphaFoldDB" id="A0A4R2EVL3"/>
<dbReference type="RefSeq" id="WP_131837979.1">
    <property type="nucleotide sequence ID" value="NZ_SLWB01000001.1"/>
</dbReference>
<evidence type="ECO:0000313" key="2">
    <source>
        <dbReference type="EMBL" id="TCN73204.1"/>
    </source>
</evidence>
<comment type="caution">
    <text evidence="2">The sequence shown here is derived from an EMBL/GenBank/DDBJ whole genome shotgun (WGS) entry which is preliminary data.</text>
</comment>
<accession>A0A4R2EVL3</accession>
<evidence type="ECO:0000256" key="1">
    <source>
        <dbReference type="SAM" id="Phobius"/>
    </source>
</evidence>
<dbReference type="OrthoDB" id="1003778at2"/>
<keyword evidence="3" id="KW-1185">Reference proteome</keyword>
<organism evidence="2 3">
    <name type="scientific">Acetobacteroides hydrogenigenes</name>
    <dbReference type="NCBI Taxonomy" id="979970"/>
    <lineage>
        <taxon>Bacteria</taxon>
        <taxon>Pseudomonadati</taxon>
        <taxon>Bacteroidota</taxon>
        <taxon>Bacteroidia</taxon>
        <taxon>Bacteroidales</taxon>
        <taxon>Rikenellaceae</taxon>
        <taxon>Acetobacteroides</taxon>
    </lineage>
</organism>
<name>A0A4R2EVL3_9BACT</name>
<dbReference type="EMBL" id="SLWB01000001">
    <property type="protein sequence ID" value="TCN73204.1"/>
    <property type="molecule type" value="Genomic_DNA"/>
</dbReference>
<reference evidence="2 3" key="1">
    <citation type="submission" date="2019-03" db="EMBL/GenBank/DDBJ databases">
        <title>Genomic Encyclopedia of Archaeal and Bacterial Type Strains, Phase II (KMG-II): from individual species to whole genera.</title>
        <authorList>
            <person name="Goeker M."/>
        </authorList>
    </citation>
    <scope>NUCLEOTIDE SEQUENCE [LARGE SCALE GENOMIC DNA]</scope>
    <source>
        <strain evidence="2 3">RL-C</strain>
    </source>
</reference>
<evidence type="ECO:0000313" key="3">
    <source>
        <dbReference type="Proteomes" id="UP000294830"/>
    </source>
</evidence>
<dbReference type="Proteomes" id="UP000294830">
    <property type="component" value="Unassembled WGS sequence"/>
</dbReference>
<proteinExistence type="predicted"/>
<sequence>MILRFFKLPKHRSFNYKPRYYDPIKDEVQERVKLIEQEMNADKESYVPGSSIRGNMKRQFQSSRKDVKKNKMQTLIIRLVLMIIIFLVLYFIQKYL</sequence>
<keyword evidence="1" id="KW-0472">Membrane</keyword>
<feature type="transmembrane region" description="Helical" evidence="1">
    <location>
        <begin position="75"/>
        <end position="92"/>
    </location>
</feature>